<evidence type="ECO:0000256" key="2">
    <source>
        <dbReference type="SAM" id="MobiDB-lite"/>
    </source>
</evidence>
<dbReference type="AlphaFoldDB" id="A0A8S1TTA4"/>
<evidence type="ECO:0000256" key="1">
    <source>
        <dbReference type="SAM" id="Coils"/>
    </source>
</evidence>
<sequence>MQQTRSPLSPIDSNQNTYRSQASKTQDLNYQFQFQISKQKLQTVPDSLQDSNTAFMSPKNTKLKTQTFFSPNCRSPLTTRKEINSIQSPYNFSIHSAKSPVKIGNNAFQNIKQELDYFKQKNSNLQKQILNLTSEIQRGQSNTLMKELKQKIQLLTQMNDKLTQENKELQSKGNLNQLKQNIEQQIKLIKENEKKLNEIKESQQKYEISQLELVKNSTTDYITQLILDLEERVHILIIENANLNKVFNQKIKLNERFNTLELQLKQAQVQFQKVKVEEKLVKTKYNQIKKK</sequence>
<keyword evidence="1" id="KW-0175">Coiled coil</keyword>
<accession>A0A8S1TTA4</accession>
<name>A0A8S1TTA4_PAROT</name>
<feature type="coiled-coil region" evidence="1">
    <location>
        <begin position="108"/>
        <end position="212"/>
    </location>
</feature>
<comment type="caution">
    <text evidence="3">The sequence shown here is derived from an EMBL/GenBank/DDBJ whole genome shotgun (WGS) entry which is preliminary data.</text>
</comment>
<proteinExistence type="predicted"/>
<reference evidence="3" key="1">
    <citation type="submission" date="2021-01" db="EMBL/GenBank/DDBJ databases">
        <authorList>
            <consortium name="Genoscope - CEA"/>
            <person name="William W."/>
        </authorList>
    </citation>
    <scope>NUCLEOTIDE SEQUENCE</scope>
</reference>
<dbReference type="Proteomes" id="UP000683925">
    <property type="component" value="Unassembled WGS sequence"/>
</dbReference>
<evidence type="ECO:0000313" key="4">
    <source>
        <dbReference type="Proteomes" id="UP000683925"/>
    </source>
</evidence>
<protein>
    <submittedName>
        <fullName evidence="3">Uncharacterized protein</fullName>
    </submittedName>
</protein>
<dbReference type="OMA" id="LTQMNDK"/>
<dbReference type="OrthoDB" id="10366472at2759"/>
<feature type="coiled-coil region" evidence="1">
    <location>
        <begin position="250"/>
        <end position="277"/>
    </location>
</feature>
<keyword evidence="4" id="KW-1185">Reference proteome</keyword>
<organism evidence="3 4">
    <name type="scientific">Paramecium octaurelia</name>
    <dbReference type="NCBI Taxonomy" id="43137"/>
    <lineage>
        <taxon>Eukaryota</taxon>
        <taxon>Sar</taxon>
        <taxon>Alveolata</taxon>
        <taxon>Ciliophora</taxon>
        <taxon>Intramacronucleata</taxon>
        <taxon>Oligohymenophorea</taxon>
        <taxon>Peniculida</taxon>
        <taxon>Parameciidae</taxon>
        <taxon>Paramecium</taxon>
    </lineage>
</organism>
<feature type="region of interest" description="Disordered" evidence="2">
    <location>
        <begin position="1"/>
        <end position="22"/>
    </location>
</feature>
<gene>
    <name evidence="3" type="ORF">POCTA_138.1.T0300208</name>
</gene>
<evidence type="ECO:0000313" key="3">
    <source>
        <dbReference type="EMBL" id="CAD8155263.1"/>
    </source>
</evidence>
<dbReference type="EMBL" id="CAJJDP010000030">
    <property type="protein sequence ID" value="CAD8155263.1"/>
    <property type="molecule type" value="Genomic_DNA"/>
</dbReference>